<organism evidence="1 2">
    <name type="scientific">Actinomadura harenae</name>
    <dbReference type="NCBI Taxonomy" id="2483351"/>
    <lineage>
        <taxon>Bacteria</taxon>
        <taxon>Bacillati</taxon>
        <taxon>Actinomycetota</taxon>
        <taxon>Actinomycetes</taxon>
        <taxon>Streptosporangiales</taxon>
        <taxon>Thermomonosporaceae</taxon>
        <taxon>Actinomadura</taxon>
    </lineage>
</organism>
<dbReference type="InterPro" id="IPR007497">
    <property type="entry name" value="SIMPL/DUF541"/>
</dbReference>
<dbReference type="RefSeq" id="WP_122193832.1">
    <property type="nucleotide sequence ID" value="NZ_JBHSKC010000001.1"/>
</dbReference>
<dbReference type="InterPro" id="IPR052022">
    <property type="entry name" value="26kDa_periplasmic_antigen"/>
</dbReference>
<dbReference type="OrthoDB" id="3689574at2"/>
<gene>
    <name evidence="1" type="ORF">EBO15_08765</name>
</gene>
<proteinExistence type="predicted"/>
<dbReference type="Pfam" id="PF04402">
    <property type="entry name" value="SIMPL"/>
    <property type="match status" value="1"/>
</dbReference>
<protein>
    <submittedName>
        <fullName evidence="1">DUF541 domain-containing protein</fullName>
    </submittedName>
</protein>
<reference evidence="1 2" key="1">
    <citation type="submission" date="2018-10" db="EMBL/GenBank/DDBJ databases">
        <title>Isolation from soil.</title>
        <authorList>
            <person name="Hu J."/>
        </authorList>
    </citation>
    <scope>NUCLEOTIDE SEQUENCE [LARGE SCALE GENOMIC DNA]</scope>
    <source>
        <strain evidence="1 2">NEAU-Ht49</strain>
    </source>
</reference>
<dbReference type="PANTHER" id="PTHR34387">
    <property type="entry name" value="SLR1258 PROTEIN"/>
    <property type="match status" value="1"/>
</dbReference>
<keyword evidence="2" id="KW-1185">Reference proteome</keyword>
<dbReference type="PANTHER" id="PTHR34387:SF2">
    <property type="entry name" value="SLR1258 PROTEIN"/>
    <property type="match status" value="1"/>
</dbReference>
<name>A0A3M2M9Y4_9ACTN</name>
<evidence type="ECO:0000313" key="1">
    <source>
        <dbReference type="EMBL" id="RMI45683.1"/>
    </source>
</evidence>
<comment type="caution">
    <text evidence="1">The sequence shown here is derived from an EMBL/GenBank/DDBJ whole genome shotgun (WGS) entry which is preliminary data.</text>
</comment>
<evidence type="ECO:0000313" key="2">
    <source>
        <dbReference type="Proteomes" id="UP000282674"/>
    </source>
</evidence>
<dbReference type="Proteomes" id="UP000282674">
    <property type="component" value="Unassembled WGS sequence"/>
</dbReference>
<accession>A0A3M2M9Y4</accession>
<sequence>MSHGPVISVRGKAELEAPPEIARLSLRVQVDDADRRKALDRLTACNRRCLELLESYGDALEPAETGAVHISPLVRYRRRQGDVHSYQGTIRTKVTVVDFTVLGELFTRLVDLDHTTVDGPSWALRRESPVHARAAEQAVHAAVERARSYAAALGSSLSGLIELSDEGLTGKDDDWMFAESSRGAYPVAAAGHGAAPGGAASEPEALDLAPQPQTVTASVLARFHATAPDLS</sequence>
<dbReference type="EMBL" id="RFFG01000012">
    <property type="protein sequence ID" value="RMI45683.1"/>
    <property type="molecule type" value="Genomic_DNA"/>
</dbReference>
<dbReference type="Gene3D" id="3.30.70.2970">
    <property type="entry name" value="Protein of unknown function (DUF541), domain 2"/>
    <property type="match status" value="1"/>
</dbReference>
<dbReference type="AlphaFoldDB" id="A0A3M2M9Y4"/>
<dbReference type="Gene3D" id="3.30.110.170">
    <property type="entry name" value="Protein of unknown function (DUF541), domain 1"/>
    <property type="match status" value="1"/>
</dbReference>
<dbReference type="GO" id="GO:0006974">
    <property type="term" value="P:DNA damage response"/>
    <property type="evidence" value="ECO:0007669"/>
    <property type="project" value="TreeGrafter"/>
</dbReference>